<dbReference type="AlphaFoldDB" id="A0A432ZPP5"/>
<evidence type="ECO:0000256" key="1">
    <source>
        <dbReference type="SAM" id="SignalP"/>
    </source>
</evidence>
<feature type="chain" id="PRO_5019133562" description="DUF2914 domain-containing protein" evidence="1">
    <location>
        <begin position="23"/>
        <end position="138"/>
    </location>
</feature>
<dbReference type="Proteomes" id="UP000287996">
    <property type="component" value="Unassembled WGS sequence"/>
</dbReference>
<evidence type="ECO:0000313" key="3">
    <source>
        <dbReference type="EMBL" id="RUO79879.1"/>
    </source>
</evidence>
<name>A0A432ZPP5_9GAMM</name>
<organism evidence="3 4">
    <name type="scientific">Idiomarina tyrosinivorans</name>
    <dbReference type="NCBI Taxonomy" id="1445662"/>
    <lineage>
        <taxon>Bacteria</taxon>
        <taxon>Pseudomonadati</taxon>
        <taxon>Pseudomonadota</taxon>
        <taxon>Gammaproteobacteria</taxon>
        <taxon>Alteromonadales</taxon>
        <taxon>Idiomarinaceae</taxon>
        <taxon>Idiomarina</taxon>
    </lineage>
</organism>
<comment type="caution">
    <text evidence="3">The sequence shown here is derived from an EMBL/GenBank/DDBJ whole genome shotgun (WGS) entry which is preliminary data.</text>
</comment>
<feature type="domain" description="DUF2914" evidence="2">
    <location>
        <begin position="72"/>
        <end position="132"/>
    </location>
</feature>
<feature type="signal peptide" evidence="1">
    <location>
        <begin position="1"/>
        <end position="22"/>
    </location>
</feature>
<dbReference type="Pfam" id="PF11141">
    <property type="entry name" value="DUF2914"/>
    <property type="match status" value="1"/>
</dbReference>
<reference evidence="3 4" key="1">
    <citation type="journal article" date="2011" name="Front. Microbiol.">
        <title>Genomic signatures of strain selection and enhancement in Bacillus atrophaeus var. globigii, a historical biowarfare simulant.</title>
        <authorList>
            <person name="Gibbons H.S."/>
            <person name="Broomall S.M."/>
            <person name="McNew L.A."/>
            <person name="Daligault H."/>
            <person name="Chapman C."/>
            <person name="Bruce D."/>
            <person name="Karavis M."/>
            <person name="Krepps M."/>
            <person name="McGregor P.A."/>
            <person name="Hong C."/>
            <person name="Park K.H."/>
            <person name="Akmal A."/>
            <person name="Feldman A."/>
            <person name="Lin J.S."/>
            <person name="Chang W.E."/>
            <person name="Higgs B.W."/>
            <person name="Demirev P."/>
            <person name="Lindquist J."/>
            <person name="Liem A."/>
            <person name="Fochler E."/>
            <person name="Read T.D."/>
            <person name="Tapia R."/>
            <person name="Johnson S."/>
            <person name="Bishop-Lilly K.A."/>
            <person name="Detter C."/>
            <person name="Han C."/>
            <person name="Sozhamannan S."/>
            <person name="Rosenzweig C.N."/>
            <person name="Skowronski E.W."/>
        </authorList>
    </citation>
    <scope>NUCLEOTIDE SEQUENCE [LARGE SCALE GENOMIC DNA]</scope>
    <source>
        <strain evidence="3 4">CC-PW-9</strain>
    </source>
</reference>
<accession>A0A432ZPP5</accession>
<evidence type="ECO:0000313" key="4">
    <source>
        <dbReference type="Proteomes" id="UP000287996"/>
    </source>
</evidence>
<proteinExistence type="predicted"/>
<sequence>MRHCLTIAITAWLLLFTGNAFAQDTFDDSVARAQLTSAVENHEPVDKLEHVVVTEPVAQVAFFTEIVGRPDSKIQHLWFYQNKLMAEVNLTIGSGRWRTYSSKKIRHDWTGNWRVLVVDNQQNILAEHPFEVVAGSQQ</sequence>
<keyword evidence="1" id="KW-0732">Signal</keyword>
<dbReference type="InterPro" id="IPR022606">
    <property type="entry name" value="DUF2914"/>
</dbReference>
<dbReference type="EMBL" id="PIQH01000007">
    <property type="protein sequence ID" value="RUO79879.1"/>
    <property type="molecule type" value="Genomic_DNA"/>
</dbReference>
<keyword evidence="4" id="KW-1185">Reference proteome</keyword>
<dbReference type="RefSeq" id="WP_126842054.1">
    <property type="nucleotide sequence ID" value="NZ_PIQH01000007.1"/>
</dbReference>
<evidence type="ECO:0000259" key="2">
    <source>
        <dbReference type="Pfam" id="PF11141"/>
    </source>
</evidence>
<dbReference type="OrthoDB" id="9796654at2"/>
<gene>
    <name evidence="3" type="ORF">CWI84_07920</name>
</gene>
<protein>
    <recommendedName>
        <fullName evidence="2">DUF2914 domain-containing protein</fullName>
    </recommendedName>
</protein>